<proteinExistence type="inferred from homology"/>
<evidence type="ECO:0000256" key="2">
    <source>
        <dbReference type="ARBA" id="ARBA00009773"/>
    </source>
</evidence>
<protein>
    <submittedName>
        <fullName evidence="7">Sporulation integral membrane protein YtvI</fullName>
    </submittedName>
</protein>
<organism evidence="7 8">
    <name type="scientific">Paenibacillus spongiae</name>
    <dbReference type="NCBI Taxonomy" id="2909671"/>
    <lineage>
        <taxon>Bacteria</taxon>
        <taxon>Bacillati</taxon>
        <taxon>Bacillota</taxon>
        <taxon>Bacilli</taxon>
        <taxon>Bacillales</taxon>
        <taxon>Paenibacillaceae</taxon>
        <taxon>Paenibacillus</taxon>
    </lineage>
</organism>
<feature type="transmembrane region" description="Helical" evidence="6">
    <location>
        <begin position="325"/>
        <end position="350"/>
    </location>
</feature>
<sequence length="371" mass="41292">MDRTVWRRIGRAVLVLIVITIIILLVVYVTPLVYPFIAGWLLAYIINPIVTVLHRKLKVPRWLGVTLTLILFVAAMLTIVSALVTRIVVEIIHLSKSLNSTIDWWKNQFEWIVASPEIQDLINKLNTFYKENPNYQETINSRISDTANLLANKSSSIISFFLNGIVGLISSLPNLATILIVVLLAAFFISKDWYRHLASMTLWFPDGMRKSTSIVWNNLQRALFGYARAQLIMISITAVVVTVGLMILGVDYAITIGMLIGFIDLLPYLGVGAAMVPWIIYTFIYGDISLGIGLSVLYGIILVARQMLEPKVLASSVGLDPLPTLIAMFVGLKLFGVFGLIVGPVSLVIISAIHRANVFRDLYTFVIRGSK</sequence>
<feature type="transmembrane region" description="Helical" evidence="6">
    <location>
        <begin position="36"/>
        <end position="53"/>
    </location>
</feature>
<evidence type="ECO:0000313" key="7">
    <source>
        <dbReference type="EMBL" id="UVI31896.1"/>
    </source>
</evidence>
<dbReference type="InterPro" id="IPR002549">
    <property type="entry name" value="AI-2E-like"/>
</dbReference>
<evidence type="ECO:0000256" key="1">
    <source>
        <dbReference type="ARBA" id="ARBA00004141"/>
    </source>
</evidence>
<accession>A0ABY5SD61</accession>
<dbReference type="PANTHER" id="PTHR21716">
    <property type="entry name" value="TRANSMEMBRANE PROTEIN"/>
    <property type="match status" value="1"/>
</dbReference>
<feature type="transmembrane region" description="Helical" evidence="6">
    <location>
        <begin position="231"/>
        <end position="250"/>
    </location>
</feature>
<dbReference type="EMBL" id="CP091430">
    <property type="protein sequence ID" value="UVI31896.1"/>
    <property type="molecule type" value="Genomic_DNA"/>
</dbReference>
<dbReference type="RefSeq" id="WP_258387957.1">
    <property type="nucleotide sequence ID" value="NZ_CP091430.1"/>
</dbReference>
<name>A0ABY5SD61_9BACL</name>
<feature type="transmembrane region" description="Helical" evidence="6">
    <location>
        <begin position="12"/>
        <end position="30"/>
    </location>
</feature>
<comment type="subcellular location">
    <subcellularLocation>
        <location evidence="1">Membrane</location>
        <topology evidence="1">Multi-pass membrane protein</topology>
    </subcellularLocation>
</comment>
<reference evidence="7" key="1">
    <citation type="submission" date="2022-01" db="EMBL/GenBank/DDBJ databases">
        <title>Paenibacillus spongiae sp. nov., isolated from marine sponge.</title>
        <authorList>
            <person name="Li Z."/>
            <person name="Zhang M."/>
        </authorList>
    </citation>
    <scope>NUCLEOTIDE SEQUENCE</scope>
    <source>
        <strain evidence="7">PHS-Z3</strain>
    </source>
</reference>
<evidence type="ECO:0000256" key="3">
    <source>
        <dbReference type="ARBA" id="ARBA00022692"/>
    </source>
</evidence>
<keyword evidence="5 6" id="KW-0472">Membrane</keyword>
<feature type="transmembrane region" description="Helical" evidence="6">
    <location>
        <begin position="256"/>
        <end position="281"/>
    </location>
</feature>
<dbReference type="PANTHER" id="PTHR21716:SF68">
    <property type="entry name" value="TRANSPORT PROTEIN YTVI-RELATED"/>
    <property type="match status" value="1"/>
</dbReference>
<gene>
    <name evidence="7" type="primary">ytvI</name>
    <name evidence="7" type="ORF">L1F29_08800</name>
</gene>
<evidence type="ECO:0000256" key="4">
    <source>
        <dbReference type="ARBA" id="ARBA00022989"/>
    </source>
</evidence>
<feature type="transmembrane region" description="Helical" evidence="6">
    <location>
        <begin position="288"/>
        <end position="305"/>
    </location>
</feature>
<keyword evidence="4 6" id="KW-1133">Transmembrane helix</keyword>
<evidence type="ECO:0000313" key="8">
    <source>
        <dbReference type="Proteomes" id="UP001057877"/>
    </source>
</evidence>
<dbReference type="NCBIfam" id="TIGR02872">
    <property type="entry name" value="spore_ytvI"/>
    <property type="match status" value="1"/>
</dbReference>
<comment type="similarity">
    <text evidence="2">Belongs to the autoinducer-2 exporter (AI-2E) (TC 2.A.86) family.</text>
</comment>
<dbReference type="Proteomes" id="UP001057877">
    <property type="component" value="Chromosome"/>
</dbReference>
<evidence type="ECO:0000256" key="5">
    <source>
        <dbReference type="ARBA" id="ARBA00023136"/>
    </source>
</evidence>
<keyword evidence="3 6" id="KW-0812">Transmembrane</keyword>
<feature type="transmembrane region" description="Helical" evidence="6">
    <location>
        <begin position="157"/>
        <end position="190"/>
    </location>
</feature>
<dbReference type="InterPro" id="IPR014227">
    <property type="entry name" value="YtvI-like"/>
</dbReference>
<feature type="transmembrane region" description="Helical" evidence="6">
    <location>
        <begin position="65"/>
        <end position="89"/>
    </location>
</feature>
<dbReference type="Pfam" id="PF01594">
    <property type="entry name" value="AI-2E_transport"/>
    <property type="match status" value="1"/>
</dbReference>
<keyword evidence="8" id="KW-1185">Reference proteome</keyword>
<evidence type="ECO:0000256" key="6">
    <source>
        <dbReference type="SAM" id="Phobius"/>
    </source>
</evidence>